<feature type="signal peptide" evidence="1">
    <location>
        <begin position="1"/>
        <end position="31"/>
    </location>
</feature>
<reference evidence="3" key="1">
    <citation type="submission" date="2022-03" db="EMBL/GenBank/DDBJ databases">
        <title>Identification of a novel bacterium isolated from mangrove sediments.</title>
        <authorList>
            <person name="Pan X."/>
        </authorList>
    </citation>
    <scope>NUCLEOTIDE SEQUENCE</scope>
    <source>
        <strain evidence="3">B2637</strain>
    </source>
</reference>
<dbReference type="Proteomes" id="UP001162802">
    <property type="component" value="Unassembled WGS sequence"/>
</dbReference>
<gene>
    <name evidence="3" type="ORF">MTR65_18110</name>
</gene>
<sequence length="261" mass="27553">MTPATKTLSLLALGAATLATGSLATPTPASAAEGKTNRNGQVTVTGNGSYTLGNPAAPVKVTEYISYTCSHCAALHRESDPVLRTTAIPQGKVALTVSNLVRNPVDITIALLTSCGDPKTFFVRHNAFLASQDTWLPKAASASEAQRKRWAEGELPQRLRAIASDLDFYEKVEHFGVTRSQADQCLADKAQLDKVMAQYQAASQLKLTGTPGIVINGKVLYATKDGKVLQSPMGGPLQATQWKDMSAAITKALAANTAGQI</sequence>
<feature type="chain" id="PRO_5046112955" evidence="1">
    <location>
        <begin position="32"/>
        <end position="261"/>
    </location>
</feature>
<dbReference type="SUPFAM" id="SSF52833">
    <property type="entry name" value="Thioredoxin-like"/>
    <property type="match status" value="1"/>
</dbReference>
<accession>A0ABT0AHC4</accession>
<dbReference type="Gene3D" id="1.10.40.110">
    <property type="match status" value="1"/>
</dbReference>
<evidence type="ECO:0000313" key="3">
    <source>
        <dbReference type="EMBL" id="MCJ1962604.1"/>
    </source>
</evidence>
<protein>
    <submittedName>
        <fullName evidence="3">DsbA family protein</fullName>
    </submittedName>
</protein>
<name>A0ABT0AHC4_9SPHN</name>
<organism evidence="3 4">
    <name type="scientific">Novosphingobium mangrovi</name>
    <name type="common">ex Hu et al. 2023</name>
    <dbReference type="NCBI Taxonomy" id="2930094"/>
    <lineage>
        <taxon>Bacteria</taxon>
        <taxon>Pseudomonadati</taxon>
        <taxon>Pseudomonadota</taxon>
        <taxon>Alphaproteobacteria</taxon>
        <taxon>Sphingomonadales</taxon>
        <taxon>Sphingomonadaceae</taxon>
        <taxon>Novosphingobium</taxon>
    </lineage>
</organism>
<evidence type="ECO:0000256" key="1">
    <source>
        <dbReference type="SAM" id="SignalP"/>
    </source>
</evidence>
<dbReference type="Gene3D" id="3.40.30.10">
    <property type="entry name" value="Glutaredoxin"/>
    <property type="match status" value="1"/>
</dbReference>
<keyword evidence="4" id="KW-1185">Reference proteome</keyword>
<feature type="domain" description="Thioredoxin-like fold" evidence="2">
    <location>
        <begin position="49"/>
        <end position="224"/>
    </location>
</feature>
<dbReference type="RefSeq" id="WP_243802671.1">
    <property type="nucleotide sequence ID" value="NZ_JALHAT010000049.1"/>
</dbReference>
<comment type="caution">
    <text evidence="3">The sequence shown here is derived from an EMBL/GenBank/DDBJ whole genome shotgun (WGS) entry which is preliminary data.</text>
</comment>
<dbReference type="EMBL" id="JALHAT010000049">
    <property type="protein sequence ID" value="MCJ1962604.1"/>
    <property type="molecule type" value="Genomic_DNA"/>
</dbReference>
<evidence type="ECO:0000259" key="2">
    <source>
        <dbReference type="Pfam" id="PF13462"/>
    </source>
</evidence>
<dbReference type="InterPro" id="IPR012336">
    <property type="entry name" value="Thioredoxin-like_fold"/>
</dbReference>
<proteinExistence type="predicted"/>
<dbReference type="Pfam" id="PF13462">
    <property type="entry name" value="Thioredoxin_4"/>
    <property type="match status" value="1"/>
</dbReference>
<dbReference type="InterPro" id="IPR036249">
    <property type="entry name" value="Thioredoxin-like_sf"/>
</dbReference>
<evidence type="ECO:0000313" key="4">
    <source>
        <dbReference type="Proteomes" id="UP001162802"/>
    </source>
</evidence>
<keyword evidence="1" id="KW-0732">Signal</keyword>